<feature type="transmembrane region" description="Helical" evidence="2">
    <location>
        <begin position="27"/>
        <end position="46"/>
    </location>
</feature>
<sequence length="407" mass="45766">MNSTNITNTLFSVENILSDHGESVNPTFALVGSALALVIGSVALLASWPSCRILVVPLFLFVVACSLFVWYSYSLRKLDNADYQGLVRVIDVTYDKRVEVVVQNNNNNNNNNNNQQQSYNHVPYNSNKQERKVTYTWHYDAVVSVDWGYEWACSAHLDGSGQPKQCFSIVPLCSQRICSRTGNSGRRSCTYESEQRALNDVRECMAKRFNGTRIHSITDSYTPFDPFVGPSQDVDWPSIIAYGDCDTCEIHVDLASAETLRRIRTAGFVFLFVSLAMLAALLLVALCNTLDCERRKRQFPRKRKDSSARAPSNKHKWVAKPGVDNIVADPWGFPEITALPAGKDEENPPQPKVPNEETEIVVEPEEGGEQEEGTGVPKHDHFDKDAEDEDKDAEDEDLEGFRSCREW</sequence>
<feature type="compositionally biased region" description="Acidic residues" evidence="1">
    <location>
        <begin position="385"/>
        <end position="398"/>
    </location>
</feature>
<keyword evidence="2" id="KW-0472">Membrane</keyword>
<dbReference type="EMBL" id="CAICTM010000292">
    <property type="protein sequence ID" value="CAB9507123.1"/>
    <property type="molecule type" value="Genomic_DNA"/>
</dbReference>
<comment type="caution">
    <text evidence="3">The sequence shown here is derived from an EMBL/GenBank/DDBJ whole genome shotgun (WGS) entry which is preliminary data.</text>
</comment>
<feature type="transmembrane region" description="Helical" evidence="2">
    <location>
        <begin position="266"/>
        <end position="287"/>
    </location>
</feature>
<organism evidence="3 4">
    <name type="scientific">Seminavis robusta</name>
    <dbReference type="NCBI Taxonomy" id="568900"/>
    <lineage>
        <taxon>Eukaryota</taxon>
        <taxon>Sar</taxon>
        <taxon>Stramenopiles</taxon>
        <taxon>Ochrophyta</taxon>
        <taxon>Bacillariophyta</taxon>
        <taxon>Bacillariophyceae</taxon>
        <taxon>Bacillariophycidae</taxon>
        <taxon>Naviculales</taxon>
        <taxon>Naviculaceae</taxon>
        <taxon>Seminavis</taxon>
    </lineage>
</organism>
<evidence type="ECO:0000256" key="1">
    <source>
        <dbReference type="SAM" id="MobiDB-lite"/>
    </source>
</evidence>
<feature type="transmembrane region" description="Helical" evidence="2">
    <location>
        <begin position="53"/>
        <end position="73"/>
    </location>
</feature>
<name>A0A9N8DQ78_9STRA</name>
<evidence type="ECO:0000256" key="2">
    <source>
        <dbReference type="SAM" id="Phobius"/>
    </source>
</evidence>
<evidence type="ECO:0000313" key="4">
    <source>
        <dbReference type="Proteomes" id="UP001153069"/>
    </source>
</evidence>
<keyword evidence="2" id="KW-0812">Transmembrane</keyword>
<keyword evidence="4" id="KW-1185">Reference proteome</keyword>
<feature type="region of interest" description="Disordered" evidence="1">
    <location>
        <begin position="337"/>
        <end position="407"/>
    </location>
</feature>
<protein>
    <submittedName>
        <fullName evidence="3">Uncharacterized protein</fullName>
    </submittedName>
</protein>
<reference evidence="3" key="1">
    <citation type="submission" date="2020-06" db="EMBL/GenBank/DDBJ databases">
        <authorList>
            <consortium name="Plant Systems Biology data submission"/>
        </authorList>
    </citation>
    <scope>NUCLEOTIDE SEQUENCE</scope>
    <source>
        <strain evidence="3">D6</strain>
    </source>
</reference>
<dbReference type="AlphaFoldDB" id="A0A9N8DQ78"/>
<feature type="compositionally biased region" description="Acidic residues" evidence="1">
    <location>
        <begin position="356"/>
        <end position="372"/>
    </location>
</feature>
<evidence type="ECO:0000313" key="3">
    <source>
        <dbReference type="EMBL" id="CAB9507123.1"/>
    </source>
</evidence>
<gene>
    <name evidence="3" type="ORF">SEMRO_293_G110020.1</name>
</gene>
<dbReference type="Proteomes" id="UP001153069">
    <property type="component" value="Unassembled WGS sequence"/>
</dbReference>
<proteinExistence type="predicted"/>
<keyword evidence="2" id="KW-1133">Transmembrane helix</keyword>
<accession>A0A9N8DQ78</accession>